<accession>A0A4Y9SB55</accession>
<dbReference type="AlphaFoldDB" id="A0A4Y9SB55"/>
<dbReference type="Pfam" id="PF02624">
    <property type="entry name" value="YcaO"/>
    <property type="match status" value="1"/>
</dbReference>
<dbReference type="PANTHER" id="PTHR37809">
    <property type="entry name" value="RIBOSOMAL PROTEIN S12 METHYLTHIOTRANSFERASE ACCESSORY FACTOR YCAO"/>
    <property type="match status" value="1"/>
</dbReference>
<dbReference type="EMBL" id="SPVF01000197">
    <property type="protein sequence ID" value="TFW16941.1"/>
    <property type="molecule type" value="Genomic_DNA"/>
</dbReference>
<dbReference type="Gene3D" id="3.40.50.720">
    <property type="entry name" value="NAD(P)-binding Rossmann-like Domain"/>
    <property type="match status" value="1"/>
</dbReference>
<evidence type="ECO:0000313" key="2">
    <source>
        <dbReference type="EMBL" id="TFW16941.1"/>
    </source>
</evidence>
<dbReference type="Gene3D" id="3.30.40.250">
    <property type="match status" value="1"/>
</dbReference>
<dbReference type="Gene3D" id="3.30.160.660">
    <property type="match status" value="1"/>
</dbReference>
<dbReference type="RefSeq" id="WP_135208112.1">
    <property type="nucleotide sequence ID" value="NZ_SPVF01000197.1"/>
</dbReference>
<reference evidence="2 3" key="1">
    <citation type="submission" date="2019-03" db="EMBL/GenBank/DDBJ databases">
        <title>Draft Genome Sequence of Massilia arenosa sp. nov., a Novel Massilia Species Isolated from a Sandy-loam Maize Soil.</title>
        <authorList>
            <person name="Raths R."/>
            <person name="Peta V."/>
            <person name="Bucking H."/>
        </authorList>
    </citation>
    <scope>NUCLEOTIDE SEQUENCE [LARGE SCALE GENOMIC DNA]</scope>
    <source>
        <strain evidence="2 3">MC02</strain>
    </source>
</reference>
<dbReference type="Proteomes" id="UP000298438">
    <property type="component" value="Unassembled WGS sequence"/>
</dbReference>
<feature type="domain" description="YcaO" evidence="1">
    <location>
        <begin position="288"/>
        <end position="681"/>
    </location>
</feature>
<dbReference type="PANTHER" id="PTHR37809:SF1">
    <property type="entry name" value="RIBOSOMAL PROTEIN S12 METHYLTHIOTRANSFERASE ACCESSORY FACTOR YCAO"/>
    <property type="match status" value="1"/>
</dbReference>
<dbReference type="PROSITE" id="PS51664">
    <property type="entry name" value="YCAO"/>
    <property type="match status" value="1"/>
</dbReference>
<comment type="caution">
    <text evidence="2">The sequence shown here is derived from an EMBL/GenBank/DDBJ whole genome shotgun (WGS) entry which is preliminary data.</text>
</comment>
<dbReference type="OrthoDB" id="2379922at2"/>
<dbReference type="NCBIfam" id="TIGR03604">
    <property type="entry name" value="TOMM_cyclo_SagD"/>
    <property type="match status" value="1"/>
</dbReference>
<dbReference type="Gene3D" id="3.30.1330.230">
    <property type="match status" value="1"/>
</dbReference>
<dbReference type="NCBIfam" id="TIGR03882">
    <property type="entry name" value="cyclo_dehyd_2"/>
    <property type="match status" value="1"/>
</dbReference>
<dbReference type="InterPro" id="IPR003776">
    <property type="entry name" value="YcaO-like_dom"/>
</dbReference>
<protein>
    <submittedName>
        <fullName evidence="2">TOMM leader peptide-binding protein</fullName>
    </submittedName>
</protein>
<keyword evidence="3" id="KW-1185">Reference proteome</keyword>
<dbReference type="InterPro" id="IPR027624">
    <property type="entry name" value="TOMM_cyclo_SagD"/>
</dbReference>
<organism evidence="2 3">
    <name type="scientific">Zemynaea arenosa</name>
    <dbReference type="NCBI Taxonomy" id="2561931"/>
    <lineage>
        <taxon>Bacteria</taxon>
        <taxon>Pseudomonadati</taxon>
        <taxon>Pseudomonadota</taxon>
        <taxon>Betaproteobacteria</taxon>
        <taxon>Burkholderiales</taxon>
        <taxon>Oxalobacteraceae</taxon>
        <taxon>Telluria group</taxon>
        <taxon>Zemynaea</taxon>
    </lineage>
</organism>
<evidence type="ECO:0000313" key="3">
    <source>
        <dbReference type="Proteomes" id="UP000298438"/>
    </source>
</evidence>
<sequence length="681" mass="74785">MHLASPNLAPELTKTLAHNPACLHLLADPDTIAAQLGLTAAPLGAYAGAPGAAAATLDAPAAPVPGELRTVVFDLRSDWQLALAEQIRAFAAGAAVFFIGFAPGIIQFGPIARSESTGCLHCWKLRTQNNLRTPQHQPPHEGARIPAPQKPLTAAAAQAARELLAHYIAQARTGSDDTLFNSTYARLRTDDLTITHHRFQPVTHCHQCSKHHTGPRHGGRLQFRPRLKEHATDKRVPNPKLTLAAARDTFVDRYSGLVKHVFQDQTSNLMPLFSAEMQLLGIDTVESGYGRAESAQKSELVAILEAVERYAGHEPKGGQESLRGSFAELRASHGDTVVDPHDFILHTEDQLQHPAFKLQPYTPDLPFNWSRAHSLRRDASVLVPEQFAYYHLTERATAPSNRFAFDSSNGCSLGGCIEEAILGGLYEVVERDAYFARWYTRIPPQRIATDSIDDPRARALIARAQADGFEVHLFNITSDIRIPTVWGMIVDPARDAVVKSYCASACHARWGEAVFAALVEVTTSIGVYRRSMQGTRERALELLHDGSKVTQMPDHVLLYSLPEAYERLEFLHQGGNTTLQALEADLPSLATLDLTEELRIQSARVLGAAKDILVVDQTFANLEKLGLTCVKVLAPGLLPVTFGHQYRRIGYERLNRLATLWGHTGPAFDAATINPDPHNFP</sequence>
<dbReference type="InterPro" id="IPR022291">
    <property type="entry name" value="Bacteriocin_synth_cyclodeHase"/>
</dbReference>
<name>A0A4Y9SB55_9BURK</name>
<proteinExistence type="predicted"/>
<evidence type="ECO:0000259" key="1">
    <source>
        <dbReference type="PROSITE" id="PS51664"/>
    </source>
</evidence>
<gene>
    <name evidence="2" type="ORF">E4L96_15415</name>
</gene>